<evidence type="ECO:0000313" key="1">
    <source>
        <dbReference type="EMBL" id="MDT8332988.1"/>
    </source>
</evidence>
<dbReference type="Proteomes" id="UP001258945">
    <property type="component" value="Unassembled WGS sequence"/>
</dbReference>
<name>A0ABU3MKF5_9PROT</name>
<organism evidence="1 2">
    <name type="scientific">Roseomonas gilardii</name>
    <dbReference type="NCBI Taxonomy" id="257708"/>
    <lineage>
        <taxon>Bacteria</taxon>
        <taxon>Pseudomonadati</taxon>
        <taxon>Pseudomonadota</taxon>
        <taxon>Alphaproteobacteria</taxon>
        <taxon>Acetobacterales</taxon>
        <taxon>Roseomonadaceae</taxon>
        <taxon>Roseomonas</taxon>
    </lineage>
</organism>
<dbReference type="EMBL" id="JAVVDO010000041">
    <property type="protein sequence ID" value="MDT8332988.1"/>
    <property type="molecule type" value="Genomic_DNA"/>
</dbReference>
<reference evidence="1 2" key="1">
    <citation type="journal article" date="2019" name="Microb. Pathog.">
        <title>Comparison of VITEK 2, MALDI-TOF MS, 16S rRNA gene sequencing, and whole-genome sequencing for identification of Roseomonas mucosa.</title>
        <authorList>
            <person name="Rudolph W.W."/>
            <person name="Gunzer F."/>
            <person name="Trauth M."/>
            <person name="Bunk B."/>
            <person name="Bigge R."/>
            <person name="Schrottner P."/>
        </authorList>
    </citation>
    <scope>NUCLEOTIDE SEQUENCE [LARGE SCALE GENOMIC DNA]</scope>
    <source>
        <strain evidence="1 2">DSM 103800</strain>
    </source>
</reference>
<accession>A0ABU3MKF5</accession>
<dbReference type="RefSeq" id="WP_314284003.1">
    <property type="nucleotide sequence ID" value="NZ_JAVVDO010000041.1"/>
</dbReference>
<protein>
    <submittedName>
        <fullName evidence="1">Uncharacterized protein</fullName>
    </submittedName>
</protein>
<evidence type="ECO:0000313" key="2">
    <source>
        <dbReference type="Proteomes" id="UP001258945"/>
    </source>
</evidence>
<comment type="caution">
    <text evidence="1">The sequence shown here is derived from an EMBL/GenBank/DDBJ whole genome shotgun (WGS) entry which is preliminary data.</text>
</comment>
<keyword evidence="2" id="KW-1185">Reference proteome</keyword>
<gene>
    <name evidence="1" type="ORF">RQ831_18200</name>
</gene>
<proteinExistence type="predicted"/>
<sequence length="244" mass="25167">MGTRLNSPRLQVADALGRPLAGAKLYSFLAGTSTPASTFSNGAESIANPNPVVADAAGYFGDIFLASGKIYKFRLDDAAGNTIWTADNVTDRLPYLDPTTGLIQRSLIPSPPRALLLLNAPVPIPTNANTVIPWNTLGADDGGYTGSLPVTGFSAPQDGAYTVVLNVQWDPGNSSGTRIVAINVAGQNQAMSTINATTGTCSQSVVWHGGMLQGHIASAIVAQSSGSSLNVTQAAASNFAIIKH</sequence>